<keyword evidence="1" id="KW-1133">Transmembrane helix</keyword>
<name>A0A0R2XQE5_9GAMM</name>
<evidence type="ECO:0000313" key="2">
    <source>
        <dbReference type="EMBL" id="KRP38205.1"/>
    </source>
</evidence>
<keyword evidence="1" id="KW-0812">Transmembrane</keyword>
<dbReference type="Proteomes" id="UP000052124">
    <property type="component" value="Unassembled WGS sequence"/>
</dbReference>
<gene>
    <name evidence="2" type="ORF">ABS26_06825</name>
</gene>
<evidence type="ECO:0000256" key="1">
    <source>
        <dbReference type="SAM" id="Phobius"/>
    </source>
</evidence>
<feature type="transmembrane region" description="Helical" evidence="1">
    <location>
        <begin position="12"/>
        <end position="35"/>
    </location>
</feature>
<protein>
    <submittedName>
        <fullName evidence="2">Uncharacterized protein</fullName>
    </submittedName>
</protein>
<dbReference type="EMBL" id="LIDH01000229">
    <property type="protein sequence ID" value="KRP38205.1"/>
    <property type="molecule type" value="Genomic_DNA"/>
</dbReference>
<reference evidence="2 3" key="1">
    <citation type="submission" date="2015-10" db="EMBL/GenBank/DDBJ databases">
        <title>Metagenome-Assembled Genomes uncover a global brackish microbiome.</title>
        <authorList>
            <person name="Hugerth L.W."/>
            <person name="Larsson J."/>
            <person name="Alneberg J."/>
            <person name="Lindh M.V."/>
            <person name="Legrand C."/>
            <person name="Pinhassi J."/>
            <person name="Andersson A.F."/>
        </authorList>
    </citation>
    <scope>NUCLEOTIDE SEQUENCE [LARGE SCALE GENOMIC DNA]</scope>
    <source>
        <strain evidence="2">BACL3 MAG-120531-bin86</strain>
    </source>
</reference>
<evidence type="ECO:0000313" key="3">
    <source>
        <dbReference type="Proteomes" id="UP000052124"/>
    </source>
</evidence>
<feature type="transmembrane region" description="Helical" evidence="1">
    <location>
        <begin position="150"/>
        <end position="170"/>
    </location>
</feature>
<proteinExistence type="predicted"/>
<keyword evidence="1" id="KW-0472">Membrane</keyword>
<dbReference type="AlphaFoldDB" id="A0A0R2XQE5"/>
<comment type="caution">
    <text evidence="2">The sequence shown here is derived from an EMBL/GenBank/DDBJ whole genome shotgun (WGS) entry which is preliminary data.</text>
</comment>
<accession>A0A0R2XQE5</accession>
<sequence>MAGLLQTIRYSLFLRLLAIFSVTVLMFFIIISVSIQTVTRDSAAIETIPDFFARNVESIIEDIGTPPNLSNAMRLAAELDWSINIRNPIMRWSSDGDNRLNLDDTTFVRSLADDAEIRSSDSEDMIVVRRDGYDFYLYQRSFDENAANLAVLYIGLALAGFVLFVNYFMVNRLLDPVRMLRRGASEFDAAT</sequence>
<organism evidence="2 3">
    <name type="scientific">OM182 bacterium BACL3 MAG-120531-bin86</name>
    <dbReference type="NCBI Taxonomy" id="1655628"/>
    <lineage>
        <taxon>Bacteria</taxon>
        <taxon>Pseudomonadati</taxon>
        <taxon>Pseudomonadota</taxon>
        <taxon>Gammaproteobacteria</taxon>
        <taxon>OMG group</taxon>
        <taxon>OM182 clade</taxon>
    </lineage>
</organism>